<dbReference type="Gene3D" id="1.25.40.10">
    <property type="entry name" value="Tetratricopeptide repeat domain"/>
    <property type="match status" value="1"/>
</dbReference>
<proteinExistence type="predicted"/>
<keyword evidence="2" id="KW-0812">Transmembrane</keyword>
<organism evidence="4 5">
    <name type="scientific">Marinirhabdus gelatinilytica</name>
    <dbReference type="NCBI Taxonomy" id="1703343"/>
    <lineage>
        <taxon>Bacteria</taxon>
        <taxon>Pseudomonadati</taxon>
        <taxon>Bacteroidota</taxon>
        <taxon>Flavobacteriia</taxon>
        <taxon>Flavobacteriales</taxon>
        <taxon>Flavobacteriaceae</taxon>
    </lineage>
</organism>
<feature type="transmembrane region" description="Helical" evidence="2">
    <location>
        <begin position="54"/>
        <end position="72"/>
    </location>
</feature>
<feature type="compositionally biased region" description="Basic residues" evidence="1">
    <location>
        <begin position="1"/>
        <end position="13"/>
    </location>
</feature>
<evidence type="ECO:0000313" key="4">
    <source>
        <dbReference type="EMBL" id="RDK85520.1"/>
    </source>
</evidence>
<comment type="caution">
    <text evidence="4">The sequence shown here is derived from an EMBL/GenBank/DDBJ whole genome shotgun (WGS) entry which is preliminary data.</text>
</comment>
<evidence type="ECO:0000256" key="2">
    <source>
        <dbReference type="SAM" id="Phobius"/>
    </source>
</evidence>
<dbReference type="AlphaFoldDB" id="A0A370QBZ7"/>
<evidence type="ECO:0000313" key="5">
    <source>
        <dbReference type="Proteomes" id="UP000255317"/>
    </source>
</evidence>
<gene>
    <name evidence="4" type="ORF">C8D94_103347</name>
</gene>
<evidence type="ECO:0000259" key="3">
    <source>
        <dbReference type="Pfam" id="PF21545"/>
    </source>
</evidence>
<keyword evidence="2" id="KW-1133">Transmembrane helix</keyword>
<dbReference type="RefSeq" id="WP_115123931.1">
    <property type="nucleotide sequence ID" value="NZ_QRAO01000003.1"/>
</dbReference>
<dbReference type="Pfam" id="PF21545">
    <property type="entry name" value="T7SS_EccA1_N"/>
    <property type="match status" value="1"/>
</dbReference>
<name>A0A370QBZ7_9FLAO</name>
<dbReference type="InterPro" id="IPR049078">
    <property type="entry name" value="T7SS_EccA1-like_N"/>
</dbReference>
<keyword evidence="2" id="KW-0472">Membrane</keyword>
<evidence type="ECO:0000256" key="1">
    <source>
        <dbReference type="SAM" id="MobiDB-lite"/>
    </source>
</evidence>
<dbReference type="Proteomes" id="UP000255317">
    <property type="component" value="Unassembled WGS sequence"/>
</dbReference>
<feature type="domain" description="ESX-1 secretion system protein EccA1-like N-terminal" evidence="3">
    <location>
        <begin position="125"/>
        <end position="249"/>
    </location>
</feature>
<protein>
    <recommendedName>
        <fullName evidence="3">ESX-1 secretion system protein EccA1-like N-terminal domain-containing protein</fullName>
    </recommendedName>
</protein>
<accession>A0A370QBZ7</accession>
<dbReference type="SUPFAM" id="SSF48452">
    <property type="entry name" value="TPR-like"/>
    <property type="match status" value="1"/>
</dbReference>
<dbReference type="OrthoDB" id="9808622at2"/>
<feature type="region of interest" description="Disordered" evidence="1">
    <location>
        <begin position="1"/>
        <end position="27"/>
    </location>
</feature>
<keyword evidence="5" id="KW-1185">Reference proteome</keyword>
<reference evidence="4 5" key="1">
    <citation type="submission" date="2018-07" db="EMBL/GenBank/DDBJ databases">
        <title>Genomic Encyclopedia of Type Strains, Phase IV (KMG-IV): sequencing the most valuable type-strain genomes for metagenomic binning, comparative biology and taxonomic classification.</title>
        <authorList>
            <person name="Goeker M."/>
        </authorList>
    </citation>
    <scope>NUCLEOTIDE SEQUENCE [LARGE SCALE GENOMIC DNA]</scope>
    <source>
        <strain evidence="4 5">DSM 101478</strain>
    </source>
</reference>
<sequence length="258" mass="28546">MATYKKRGYKQPKPKNEEEKDELFEGESTTAEVFNTLDEGASKTEAWVEKNQKGILIVVGIIAVAVLGYLGYQQWVQGPKEAEAMDEMFQAQQFFEQALGNETVSDSLYDLSLNGGRGKYGFLDIIDNYGSTKAGNLAEYYAGMAYLNTNNYQEAINHLDNFNSDDEMLAPLAKGAIGDAFAQLDQKEEALGYYEEAATMRSNDVTTPRFLLKAGIIALNLGKPDVAHKHFDALEKQYPKSTEAKKAVAYKGKVGAMQ</sequence>
<dbReference type="EMBL" id="QRAO01000003">
    <property type="protein sequence ID" value="RDK85520.1"/>
    <property type="molecule type" value="Genomic_DNA"/>
</dbReference>
<dbReference type="InterPro" id="IPR011990">
    <property type="entry name" value="TPR-like_helical_dom_sf"/>
</dbReference>